<dbReference type="KEGG" id="pcy:PCYB_002820"/>
<organism evidence="2 3">
    <name type="scientific">Plasmodium cynomolgi (strain B)</name>
    <dbReference type="NCBI Taxonomy" id="1120755"/>
    <lineage>
        <taxon>Eukaryota</taxon>
        <taxon>Sar</taxon>
        <taxon>Alveolata</taxon>
        <taxon>Apicomplexa</taxon>
        <taxon>Aconoidasida</taxon>
        <taxon>Haemosporida</taxon>
        <taxon>Plasmodiidae</taxon>
        <taxon>Plasmodium</taxon>
        <taxon>Plasmodium (Plasmodium)</taxon>
    </lineage>
</organism>
<feature type="transmembrane region" description="Helical" evidence="1">
    <location>
        <begin position="230"/>
        <end position="249"/>
    </location>
</feature>
<evidence type="ECO:0000313" key="2">
    <source>
        <dbReference type="EMBL" id="GAB69533.1"/>
    </source>
</evidence>
<dbReference type="GeneID" id="14696075"/>
<keyword evidence="3" id="KW-1185">Reference proteome</keyword>
<keyword evidence="1" id="KW-0812">Transmembrane</keyword>
<keyword evidence="1" id="KW-0472">Membrane</keyword>
<dbReference type="RefSeq" id="XP_004227751.1">
    <property type="nucleotide sequence ID" value="XM_004227703.1"/>
</dbReference>
<dbReference type="AlphaFoldDB" id="K6UNI7"/>
<dbReference type="OrthoDB" id="384443at2759"/>
<evidence type="ECO:0000313" key="3">
    <source>
        <dbReference type="Proteomes" id="UP000006319"/>
    </source>
</evidence>
<dbReference type="VEuPathDB" id="PlasmoDB:PCYB_002820"/>
<gene>
    <name evidence="2" type="ORF">PCYB_002820</name>
</gene>
<proteinExistence type="predicted"/>
<feature type="non-terminal residue" evidence="2">
    <location>
        <position position="1"/>
    </location>
</feature>
<keyword evidence="1" id="KW-1133">Transmembrane helix</keyword>
<dbReference type="InterPro" id="IPR008780">
    <property type="entry name" value="Plasmodium_Vir"/>
</dbReference>
<accession>K6UNI7</accession>
<dbReference type="Pfam" id="PF05795">
    <property type="entry name" value="Plasmodium_Vir"/>
    <property type="match status" value="1"/>
</dbReference>
<protein>
    <submittedName>
        <fullName evidence="2">CYIR protein</fullName>
    </submittedName>
</protein>
<feature type="non-terminal residue" evidence="2">
    <location>
        <position position="256"/>
    </location>
</feature>
<reference evidence="2 3" key="1">
    <citation type="journal article" date="2012" name="Nat. Genet.">
        <title>Plasmodium cynomolgi genome sequences provide insight into Plasmodium vivax and the monkey malaria clade.</title>
        <authorList>
            <person name="Tachibana S."/>
            <person name="Sullivan S.A."/>
            <person name="Kawai S."/>
            <person name="Nakamura S."/>
            <person name="Kim H.R."/>
            <person name="Goto N."/>
            <person name="Arisue N."/>
            <person name="Palacpac N.M.Q."/>
            <person name="Honma H."/>
            <person name="Yagi M."/>
            <person name="Tougan T."/>
            <person name="Katakai Y."/>
            <person name="Kaneko O."/>
            <person name="Mita T."/>
            <person name="Kita K."/>
            <person name="Yasutomi Y."/>
            <person name="Sutton P.L."/>
            <person name="Shakhbatyan R."/>
            <person name="Horii T."/>
            <person name="Yasunaga T."/>
            <person name="Barnwell J.W."/>
            <person name="Escalante A.A."/>
            <person name="Carlton J.M."/>
            <person name="Tanabe K."/>
        </authorList>
    </citation>
    <scope>NUCLEOTIDE SEQUENCE [LARGE SCALE GENOMIC DNA]</scope>
    <source>
        <strain evidence="2 3">B</strain>
    </source>
</reference>
<evidence type="ECO:0000256" key="1">
    <source>
        <dbReference type="SAM" id="Phobius"/>
    </source>
</evidence>
<sequence length="256" mass="30058">DESLDSFPYEFYIKLERNLKLIPKISDESIEERSKDKNKLCFYLKYWFYDQVITKGIKNTQITQLLKIWQQNKIKKCTECECELDVKSLNDINGLKKIYDYYLFLELYKDKNIMSHNIYNKDYCKYLEDARASYKLLYISRCSKNNANDVYKYCNEFIKHIMPYDDIDMEFSISCEADNITEEEVKILLSSSAIGVSTENPSMIHGLDKTNQHMSNVHSNPISEDTSRKTSAIISVSSVGIGFILFLLYKVKELLF</sequence>
<dbReference type="EMBL" id="DF157286">
    <property type="protein sequence ID" value="GAB69533.1"/>
    <property type="molecule type" value="Genomic_DNA"/>
</dbReference>
<name>K6UNI7_PLACD</name>
<dbReference type="Proteomes" id="UP000006319">
    <property type="component" value="Unassembled WGS sequence"/>
</dbReference>